<dbReference type="EMBL" id="JBHUMM010000007">
    <property type="protein sequence ID" value="MFD2671030.1"/>
    <property type="molecule type" value="Genomic_DNA"/>
</dbReference>
<organism evidence="1 2">
    <name type="scientific">Marinicrinis sediminis</name>
    <dbReference type="NCBI Taxonomy" id="1652465"/>
    <lineage>
        <taxon>Bacteria</taxon>
        <taxon>Bacillati</taxon>
        <taxon>Bacillota</taxon>
        <taxon>Bacilli</taxon>
        <taxon>Bacillales</taxon>
        <taxon>Paenibacillaceae</taxon>
    </lineage>
</organism>
<accession>A0ABW5R8F2</accession>
<protein>
    <submittedName>
        <fullName evidence="1">DUF2577 family protein</fullName>
    </submittedName>
</protein>
<keyword evidence="2" id="KW-1185">Reference proteome</keyword>
<sequence>MIETSKSGASQLVQLIRSLGKNIDVRLELATVKSPPPQLSIQIDHLRFILDQEDLIVAEHLLEHRLELLYEGSTQSQFATVRTVLSPGDRVLVASHSNDQQYIILDKVVKV</sequence>
<dbReference type="InterPro" id="IPR022555">
    <property type="entry name" value="DUF2577"/>
</dbReference>
<dbReference type="RefSeq" id="WP_379928447.1">
    <property type="nucleotide sequence ID" value="NZ_JBHUMM010000007.1"/>
</dbReference>
<dbReference type="Proteomes" id="UP001597497">
    <property type="component" value="Unassembled WGS sequence"/>
</dbReference>
<reference evidence="2" key="1">
    <citation type="journal article" date="2019" name="Int. J. Syst. Evol. Microbiol.">
        <title>The Global Catalogue of Microorganisms (GCM) 10K type strain sequencing project: providing services to taxonomists for standard genome sequencing and annotation.</title>
        <authorList>
            <consortium name="The Broad Institute Genomics Platform"/>
            <consortium name="The Broad Institute Genome Sequencing Center for Infectious Disease"/>
            <person name="Wu L."/>
            <person name="Ma J."/>
        </authorList>
    </citation>
    <scope>NUCLEOTIDE SEQUENCE [LARGE SCALE GENOMIC DNA]</scope>
    <source>
        <strain evidence="2">KCTC 33676</strain>
    </source>
</reference>
<evidence type="ECO:0000313" key="2">
    <source>
        <dbReference type="Proteomes" id="UP001597497"/>
    </source>
</evidence>
<gene>
    <name evidence="1" type="ORF">ACFSUC_05335</name>
</gene>
<dbReference type="Pfam" id="PF10844">
    <property type="entry name" value="DUF2577"/>
    <property type="match status" value="1"/>
</dbReference>
<evidence type="ECO:0000313" key="1">
    <source>
        <dbReference type="EMBL" id="MFD2671030.1"/>
    </source>
</evidence>
<comment type="caution">
    <text evidence="1">The sequence shown here is derived from an EMBL/GenBank/DDBJ whole genome shotgun (WGS) entry which is preliminary data.</text>
</comment>
<proteinExistence type="predicted"/>
<name>A0ABW5R8F2_9BACL</name>